<evidence type="ECO:0000256" key="1">
    <source>
        <dbReference type="SAM" id="MobiDB-lite"/>
    </source>
</evidence>
<dbReference type="RefSeq" id="WP_075732353.1">
    <property type="nucleotide sequence ID" value="NZ_CP009249.1"/>
</dbReference>
<accession>A0A1L7D0U0</accession>
<keyword evidence="5" id="KW-1185">Reference proteome</keyword>
<keyword evidence="2" id="KW-1133">Transmembrane helix</keyword>
<gene>
    <name evidence="4" type="ORF">CPHO_00665</name>
</gene>
<feature type="chain" id="PRO_5013132048" description="Or membrane protein" evidence="3">
    <location>
        <begin position="25"/>
        <end position="115"/>
    </location>
</feature>
<name>A0A1L7D0U0_9CORY</name>
<keyword evidence="3" id="KW-0732">Signal</keyword>
<evidence type="ECO:0008006" key="6">
    <source>
        <dbReference type="Google" id="ProtNLM"/>
    </source>
</evidence>
<feature type="compositionally biased region" description="Polar residues" evidence="1">
    <location>
        <begin position="28"/>
        <end position="49"/>
    </location>
</feature>
<proteinExistence type="predicted"/>
<evidence type="ECO:0000313" key="5">
    <source>
        <dbReference type="Proteomes" id="UP000185491"/>
    </source>
</evidence>
<evidence type="ECO:0000256" key="3">
    <source>
        <dbReference type="SAM" id="SignalP"/>
    </source>
</evidence>
<dbReference type="STRING" id="161895.CPHO_00665"/>
<dbReference type="EMBL" id="CP009249">
    <property type="protein sequence ID" value="APT91683.1"/>
    <property type="molecule type" value="Genomic_DNA"/>
</dbReference>
<organism evidence="4 5">
    <name type="scientific">Corynebacterium phocae</name>
    <dbReference type="NCBI Taxonomy" id="161895"/>
    <lineage>
        <taxon>Bacteria</taxon>
        <taxon>Bacillati</taxon>
        <taxon>Actinomycetota</taxon>
        <taxon>Actinomycetes</taxon>
        <taxon>Mycobacteriales</taxon>
        <taxon>Corynebacteriaceae</taxon>
        <taxon>Corynebacterium</taxon>
    </lineage>
</organism>
<keyword evidence="2" id="KW-0812">Transmembrane</keyword>
<reference evidence="4 5" key="1">
    <citation type="submission" date="2014-08" db="EMBL/GenBank/DDBJ databases">
        <title>Complete genome sequence of Corynebacterium phocae M408/89/1(T)(=DSM 44612(T)), isolated from the common seal (Phoca vitulina).</title>
        <authorList>
            <person name="Ruckert C."/>
            <person name="Albersmeier A."/>
            <person name="Winkler A."/>
            <person name="Kalinowski J."/>
        </authorList>
    </citation>
    <scope>NUCLEOTIDE SEQUENCE [LARGE SCALE GENOMIC DNA]</scope>
    <source>
        <strain evidence="4 5">M408/89/1</strain>
    </source>
</reference>
<feature type="signal peptide" evidence="3">
    <location>
        <begin position="1"/>
        <end position="24"/>
    </location>
</feature>
<feature type="region of interest" description="Disordered" evidence="1">
    <location>
        <begin position="26"/>
        <end position="49"/>
    </location>
</feature>
<dbReference type="AlphaFoldDB" id="A0A1L7D0U0"/>
<feature type="transmembrane region" description="Helical" evidence="2">
    <location>
        <begin position="80"/>
        <end position="103"/>
    </location>
</feature>
<dbReference type="KEGG" id="cpho:CPHO_00665"/>
<protein>
    <recommendedName>
        <fullName evidence="6">Or membrane protein</fullName>
    </recommendedName>
</protein>
<sequence>MKRFTTGLVAVATAVSLSAAPALADTSPLHQGSAHSSDGALKTSSNEQKVGSLKSHLEFYQSSYKNDVANGYAAGTTADILWGFAIVGGILSLVPVLASAGVLPPQIANLIKLPM</sequence>
<evidence type="ECO:0000313" key="4">
    <source>
        <dbReference type="EMBL" id="APT91683.1"/>
    </source>
</evidence>
<dbReference type="Proteomes" id="UP000185491">
    <property type="component" value="Chromosome"/>
</dbReference>
<dbReference type="OrthoDB" id="10007230at2"/>
<keyword evidence="2" id="KW-0472">Membrane</keyword>
<evidence type="ECO:0000256" key="2">
    <source>
        <dbReference type="SAM" id="Phobius"/>
    </source>
</evidence>